<dbReference type="SUPFAM" id="SSF55811">
    <property type="entry name" value="Nudix"/>
    <property type="match status" value="2"/>
</dbReference>
<dbReference type="GO" id="GO:0000210">
    <property type="term" value="F:NAD+ diphosphatase activity"/>
    <property type="evidence" value="ECO:0007669"/>
    <property type="project" value="UniProtKB-UniRule"/>
</dbReference>
<dbReference type="Proteomes" id="UP000955338">
    <property type="component" value="Chromosome"/>
</dbReference>
<comment type="similarity">
    <text evidence="1 9">Belongs to the Nudix hydrolase family. NudC subfamily.</text>
</comment>
<dbReference type="InterPro" id="IPR015376">
    <property type="entry name" value="Znr_NADH_PPase"/>
</dbReference>
<evidence type="ECO:0000256" key="8">
    <source>
        <dbReference type="ARBA" id="ARBA00023679"/>
    </source>
</evidence>
<feature type="binding site" evidence="9">
    <location>
        <position position="100"/>
    </location>
    <ligand>
        <name>Zn(2+)</name>
        <dbReference type="ChEBI" id="CHEBI:29105"/>
    </ligand>
</feature>
<comment type="catalytic activity">
    <reaction evidence="8">
        <text>a 5'-end NAD(+)-phospho-ribonucleoside in mRNA + H2O = a 5'-end phospho-adenosine-phospho-ribonucleoside in mRNA + beta-nicotinamide D-ribonucleotide + 2 H(+)</text>
        <dbReference type="Rhea" id="RHEA:60876"/>
        <dbReference type="Rhea" id="RHEA-COMP:15698"/>
        <dbReference type="Rhea" id="RHEA-COMP:15719"/>
        <dbReference type="ChEBI" id="CHEBI:14649"/>
        <dbReference type="ChEBI" id="CHEBI:15377"/>
        <dbReference type="ChEBI" id="CHEBI:15378"/>
        <dbReference type="ChEBI" id="CHEBI:144029"/>
        <dbReference type="ChEBI" id="CHEBI:144051"/>
    </reaction>
    <physiologicalReaction direction="left-to-right" evidence="8">
        <dbReference type="Rhea" id="RHEA:60877"/>
    </physiologicalReaction>
</comment>
<comment type="cofactor">
    <cofactor evidence="9">
        <name>Mg(2+)</name>
        <dbReference type="ChEBI" id="CHEBI:18420"/>
    </cofactor>
    <cofactor evidence="9">
        <name>Mn(2+)</name>
        <dbReference type="ChEBI" id="CHEBI:29035"/>
    </cofactor>
    <text evidence="9">Divalent metal cations. Mg(2+) or Mn(2+).</text>
</comment>
<evidence type="ECO:0000313" key="10">
    <source>
        <dbReference type="EMBL" id="QDJ15123.1"/>
    </source>
</evidence>
<proteinExistence type="inferred from homology"/>
<dbReference type="PROSITE" id="PS51462">
    <property type="entry name" value="NUDIX"/>
    <property type="match status" value="1"/>
</dbReference>
<dbReference type="GO" id="GO:0000287">
    <property type="term" value="F:magnesium ion binding"/>
    <property type="evidence" value="ECO:0007669"/>
    <property type="project" value="UniProtKB-UniRule"/>
</dbReference>
<feature type="binding site" evidence="9">
    <location>
        <position position="71"/>
    </location>
    <ligand>
        <name>substrate</name>
    </ligand>
</feature>
<evidence type="ECO:0000313" key="11">
    <source>
        <dbReference type="Proteomes" id="UP000955338"/>
    </source>
</evidence>
<dbReference type="CDD" id="cd03429">
    <property type="entry name" value="NUDIX_NADH_pyrophosphatase_Nudt13"/>
    <property type="match status" value="1"/>
</dbReference>
<dbReference type="RefSeq" id="WP_261920357.1">
    <property type="nucleotide sequence ID" value="NZ_CP022011.1"/>
</dbReference>
<feature type="binding site" evidence="9">
    <location>
        <position position="221"/>
    </location>
    <ligand>
        <name>a divalent metal cation</name>
        <dbReference type="ChEBI" id="CHEBI:60240"/>
        <label>1</label>
    </ligand>
</feature>
<protein>
    <recommendedName>
        <fullName evidence="9">NAD-capped RNA hydrolase NudC</fullName>
        <shortName evidence="9">DeNADding enzyme NudC</shortName>
        <ecNumber evidence="9">3.6.1.-</ecNumber>
    </recommendedName>
    <alternativeName>
        <fullName evidence="9">NADH pyrophosphatase</fullName>
        <ecNumber evidence="9">3.6.1.22</ecNumber>
    </alternativeName>
</protein>
<dbReference type="EC" id="3.6.1.22" evidence="9"/>
<dbReference type="PANTHER" id="PTHR42904:SF6">
    <property type="entry name" value="NAD-CAPPED RNA HYDROLASE NUDT12"/>
    <property type="match status" value="1"/>
</dbReference>
<name>A0A8D4J2W1_9PAST</name>
<evidence type="ECO:0000256" key="2">
    <source>
        <dbReference type="ARBA" id="ARBA00022723"/>
    </source>
</evidence>
<accession>A0A8D4J2W1</accession>
<dbReference type="GO" id="GO:0008270">
    <property type="term" value="F:zinc ion binding"/>
    <property type="evidence" value="ECO:0007669"/>
    <property type="project" value="UniProtKB-UniRule"/>
</dbReference>
<dbReference type="PANTHER" id="PTHR42904">
    <property type="entry name" value="NUDIX HYDROLASE, NUDC SUBFAMILY"/>
    <property type="match status" value="1"/>
</dbReference>
<evidence type="ECO:0000256" key="3">
    <source>
        <dbReference type="ARBA" id="ARBA00022801"/>
    </source>
</evidence>
<comment type="catalytic activity">
    <reaction evidence="9">
        <text>NAD(+) + H2O = beta-nicotinamide D-ribonucleotide + AMP + 2 H(+)</text>
        <dbReference type="Rhea" id="RHEA:11800"/>
        <dbReference type="ChEBI" id="CHEBI:14649"/>
        <dbReference type="ChEBI" id="CHEBI:15377"/>
        <dbReference type="ChEBI" id="CHEBI:15378"/>
        <dbReference type="ChEBI" id="CHEBI:57540"/>
        <dbReference type="ChEBI" id="CHEBI:456215"/>
        <dbReference type="EC" id="3.6.1.22"/>
    </reaction>
</comment>
<dbReference type="PROSITE" id="PS00893">
    <property type="entry name" value="NUDIX_BOX"/>
    <property type="match status" value="1"/>
</dbReference>
<feature type="binding site" evidence="9">
    <location>
        <position position="176"/>
    </location>
    <ligand>
        <name>a divalent metal cation</name>
        <dbReference type="ChEBI" id="CHEBI:60240"/>
        <label>3</label>
    </ligand>
</feature>
<keyword evidence="11" id="KW-1185">Reference proteome</keyword>
<feature type="binding site" evidence="9">
    <location>
        <position position="180"/>
    </location>
    <ligand>
        <name>a divalent metal cation</name>
        <dbReference type="ChEBI" id="CHEBI:60240"/>
        <label>3</label>
    </ligand>
</feature>
<dbReference type="FunFam" id="3.90.79.10:FF:000004">
    <property type="entry name" value="NADH pyrophosphatase"/>
    <property type="match status" value="1"/>
</dbReference>
<dbReference type="InterPro" id="IPR000086">
    <property type="entry name" value="NUDIX_hydrolase_dom"/>
</dbReference>
<comment type="caution">
    <text evidence="9">Lacks conserved residue(s) required for the propagation of feature annotation.</text>
</comment>
<feature type="binding site" evidence="9">
    <location>
        <position position="221"/>
    </location>
    <ligand>
        <name>a divalent metal cation</name>
        <dbReference type="ChEBI" id="CHEBI:60240"/>
        <label>3</label>
    </ligand>
</feature>
<dbReference type="EMBL" id="CP022011">
    <property type="protein sequence ID" value="QDJ15123.1"/>
    <property type="molecule type" value="Genomic_DNA"/>
</dbReference>
<reference evidence="10" key="1">
    <citation type="submission" date="2017-06" db="EMBL/GenBank/DDBJ databases">
        <title>Genome sequencing of pathogenic and non-pathogenic strains within Bisgaard taxon 40.</title>
        <authorList>
            <person name="Ladner J.T."/>
            <person name="Lovett S.P."/>
            <person name="Koroleva G."/>
            <person name="Lorch J.M."/>
        </authorList>
    </citation>
    <scope>NUCLEOTIDE SEQUENCE</scope>
    <source>
        <strain evidence="10">27576-1-I1</strain>
    </source>
</reference>
<dbReference type="GO" id="GO:0035529">
    <property type="term" value="F:NADH pyrophosphatase activity"/>
    <property type="evidence" value="ECO:0007669"/>
    <property type="project" value="TreeGrafter"/>
</dbReference>
<feature type="binding site" evidence="9">
    <location>
        <position position="118"/>
    </location>
    <ligand>
        <name>Zn(2+)</name>
        <dbReference type="ChEBI" id="CHEBI:29105"/>
    </ligand>
</feature>
<dbReference type="GO" id="GO:0005829">
    <property type="term" value="C:cytosol"/>
    <property type="evidence" value="ECO:0007669"/>
    <property type="project" value="TreeGrafter"/>
</dbReference>
<dbReference type="InterPro" id="IPR022925">
    <property type="entry name" value="RNA_Hydrolase_NudC"/>
</dbReference>
<comment type="function">
    <text evidence="9">mRNA decapping enzyme that specifically removes the nicotinamide adenine dinucleotide (NAD) cap from a subset of mRNAs by hydrolyzing the diphosphate linkage to produce nicotinamide mononucleotide (NMN) and 5' monophosphate mRNA. The NAD-cap is present at the 5'-end of some mRNAs and stabilizes RNA against 5'-processing. Has preference for mRNAs with a 5'-end purine. Catalyzes the hydrolysis of a broad range of dinucleotide pyrophosphates.</text>
</comment>
<feature type="binding site" evidence="9">
    <location>
        <position position="160"/>
    </location>
    <ligand>
        <name>a divalent metal cation</name>
        <dbReference type="ChEBI" id="CHEBI:60240"/>
        <label>1</label>
    </ligand>
</feature>
<dbReference type="GO" id="GO:0030145">
    <property type="term" value="F:manganese ion binding"/>
    <property type="evidence" value="ECO:0007669"/>
    <property type="project" value="UniProtKB-UniRule"/>
</dbReference>
<comment type="catalytic activity">
    <reaction evidence="9">
        <text>NADH + H2O = reduced beta-nicotinamide D-ribonucleotide + AMP + 2 H(+)</text>
        <dbReference type="Rhea" id="RHEA:48868"/>
        <dbReference type="ChEBI" id="CHEBI:15377"/>
        <dbReference type="ChEBI" id="CHEBI:15378"/>
        <dbReference type="ChEBI" id="CHEBI:57945"/>
        <dbReference type="ChEBI" id="CHEBI:90832"/>
        <dbReference type="ChEBI" id="CHEBI:456215"/>
        <dbReference type="EC" id="3.6.1.22"/>
    </reaction>
</comment>
<dbReference type="InterPro" id="IPR020084">
    <property type="entry name" value="NUDIX_hydrolase_CS"/>
</dbReference>
<feature type="binding site" evidence="9">
    <location>
        <position position="180"/>
    </location>
    <ligand>
        <name>a divalent metal cation</name>
        <dbReference type="ChEBI" id="CHEBI:60240"/>
        <label>1</label>
    </ligand>
</feature>
<feature type="binding site" evidence="9">
    <location>
        <begin position="194"/>
        <end position="201"/>
    </location>
    <ligand>
        <name>substrate</name>
    </ligand>
</feature>
<dbReference type="HAMAP" id="MF_00297">
    <property type="entry name" value="Nudix_NudC"/>
    <property type="match status" value="1"/>
</dbReference>
<dbReference type="NCBIfam" id="NF001299">
    <property type="entry name" value="PRK00241.1"/>
    <property type="match status" value="1"/>
</dbReference>
<keyword evidence="5 9" id="KW-0460">Magnesium</keyword>
<feature type="binding site" evidence="9">
    <location>
        <position position="126"/>
    </location>
    <ligand>
        <name>substrate</name>
    </ligand>
</feature>
<evidence type="ECO:0000256" key="1">
    <source>
        <dbReference type="ARBA" id="ARBA00009595"/>
    </source>
</evidence>
<evidence type="ECO:0000256" key="7">
    <source>
        <dbReference type="ARBA" id="ARBA00023211"/>
    </source>
</evidence>
<evidence type="ECO:0000256" key="6">
    <source>
        <dbReference type="ARBA" id="ARBA00023027"/>
    </source>
</evidence>
<dbReference type="Pfam" id="PF09297">
    <property type="entry name" value="Zn_ribbon_NUD"/>
    <property type="match status" value="1"/>
</dbReference>
<keyword evidence="7 9" id="KW-0464">Manganese</keyword>
<evidence type="ECO:0000256" key="5">
    <source>
        <dbReference type="ARBA" id="ARBA00022842"/>
    </source>
</evidence>
<sequence>MIAEQQGYWLFSQNNMLALIEGNLPFGSAKQWNSLNLPVRLIGEFKAQPLWLVLTDNSFQLPSTLRWESLRSQLSLSATEFNLLGRGVSLNHFFNTHRYCGCCATPTEVAKDELAVYCPNCEYRHYPVICPCIIVAVRKGAHILLANHQRHKGGIYTTLAGFVETGETFEHAVRREVFEESGIIVKNIRYVASQPWAFPNSLMVGYLADYAAGDIDLQVDEIQTADWFHCNQPLPPLPETGTIARQLIEMTLELCRAESLASSQNIKE</sequence>
<comment type="subunit">
    <text evidence="9">Homodimer.</text>
</comment>
<feature type="binding site" evidence="9">
    <location>
        <position position="121"/>
    </location>
    <ligand>
        <name>Zn(2+)</name>
        <dbReference type="ChEBI" id="CHEBI:29105"/>
    </ligand>
</feature>
<gene>
    <name evidence="9" type="primary">nudC</name>
    <name evidence="10" type="ORF">CEP48_06615</name>
</gene>
<comment type="cofactor">
    <cofactor evidence="9">
        <name>Zn(2+)</name>
        <dbReference type="ChEBI" id="CHEBI:29105"/>
    </cofactor>
    <text evidence="9">Binds 1 zinc ion per subunit.</text>
</comment>
<keyword evidence="4 9" id="KW-0862">Zinc</keyword>
<organism evidence="10 11">
    <name type="scientific">Mergibacter septicus</name>
    <dbReference type="NCBI Taxonomy" id="221402"/>
    <lineage>
        <taxon>Bacteria</taxon>
        <taxon>Pseudomonadati</taxon>
        <taxon>Pseudomonadota</taxon>
        <taxon>Gammaproteobacteria</taxon>
        <taxon>Pasteurellales</taxon>
        <taxon>Pasteurellaceae</taxon>
        <taxon>Mergibacter</taxon>
    </lineage>
</organism>
<dbReference type="AlphaFoldDB" id="A0A8D4J2W1"/>
<feature type="binding site" evidence="9">
    <location>
        <position position="103"/>
    </location>
    <ligand>
        <name>Zn(2+)</name>
        <dbReference type="ChEBI" id="CHEBI:29105"/>
    </ligand>
</feature>
<keyword evidence="2 9" id="KW-0479">Metal-binding</keyword>
<dbReference type="Gene3D" id="3.90.79.10">
    <property type="entry name" value="Nucleoside Triphosphate Pyrophosphohydrolase"/>
    <property type="match status" value="1"/>
</dbReference>
<dbReference type="GO" id="GO:0006742">
    <property type="term" value="P:NADP+ catabolic process"/>
    <property type="evidence" value="ECO:0007669"/>
    <property type="project" value="TreeGrafter"/>
</dbReference>
<evidence type="ECO:0000256" key="4">
    <source>
        <dbReference type="ARBA" id="ARBA00022833"/>
    </source>
</evidence>
<dbReference type="Gene3D" id="3.90.79.20">
    <property type="match status" value="1"/>
</dbReference>
<feature type="binding site" evidence="9">
    <location>
        <position position="244"/>
    </location>
    <ligand>
        <name>substrate</name>
    </ligand>
</feature>
<evidence type="ECO:0000256" key="9">
    <source>
        <dbReference type="HAMAP-Rule" id="MF_00297"/>
    </source>
</evidence>
<dbReference type="Pfam" id="PF00293">
    <property type="entry name" value="NUDIX"/>
    <property type="match status" value="1"/>
</dbReference>
<feature type="binding site" evidence="9">
    <location>
        <position position="176"/>
    </location>
    <ligand>
        <name>a divalent metal cation</name>
        <dbReference type="ChEBI" id="CHEBI:60240"/>
        <label>2</label>
    </ligand>
</feature>
<dbReference type="EC" id="3.6.1.-" evidence="9"/>
<keyword evidence="6 9" id="KW-0520">NAD</keyword>
<dbReference type="InterPro" id="IPR050241">
    <property type="entry name" value="NAD-cap_RNA_hydrolase_NudC"/>
</dbReference>
<dbReference type="InterPro" id="IPR015797">
    <property type="entry name" value="NUDIX_hydrolase-like_dom_sf"/>
</dbReference>
<feature type="binding site" evidence="9">
    <location>
        <position position="113"/>
    </location>
    <ligand>
        <name>substrate</name>
    </ligand>
</feature>
<dbReference type="InterPro" id="IPR049734">
    <property type="entry name" value="NudC-like_C"/>
</dbReference>
<feature type="short sequence motif" description="Nudix box" evidence="9">
    <location>
        <begin position="161"/>
        <end position="182"/>
    </location>
</feature>
<keyword evidence="3 9" id="KW-0378">Hydrolase</keyword>
<dbReference type="GO" id="GO:0019677">
    <property type="term" value="P:NAD+ catabolic process"/>
    <property type="evidence" value="ECO:0007669"/>
    <property type="project" value="TreeGrafter"/>
</dbReference>